<reference evidence="2" key="1">
    <citation type="journal article" date="2015" name="Nature">
        <title>Complex archaea that bridge the gap between prokaryotes and eukaryotes.</title>
        <authorList>
            <person name="Spang A."/>
            <person name="Saw J.H."/>
            <person name="Jorgensen S.L."/>
            <person name="Zaremba-Niedzwiedzka K."/>
            <person name="Martijn J."/>
            <person name="Lind A.E."/>
            <person name="van Eijk R."/>
            <person name="Schleper C."/>
            <person name="Guy L."/>
            <person name="Ettema T.J."/>
        </authorList>
    </citation>
    <scope>NUCLEOTIDE SEQUENCE</scope>
</reference>
<sequence length="78" mass="8922">MTVHHLKTEPGIFETMESGKKLFDYRKNDRDFKIGDCINIVAYYPETDSCGSSIDFEVTYILYGGKIWVAKGILYTST</sequence>
<evidence type="ECO:0000313" key="2">
    <source>
        <dbReference type="EMBL" id="KKM96409.1"/>
    </source>
</evidence>
<evidence type="ECO:0000259" key="1">
    <source>
        <dbReference type="Pfam" id="PF12961"/>
    </source>
</evidence>
<protein>
    <recommendedName>
        <fullName evidence="1">DUF3850 domain-containing protein</fullName>
    </recommendedName>
</protein>
<dbReference type="AlphaFoldDB" id="A0A0F9LMY5"/>
<dbReference type="InterPro" id="IPR015947">
    <property type="entry name" value="PUA-like_sf"/>
</dbReference>
<dbReference type="InterPro" id="IPR039440">
    <property type="entry name" value="DUF3850"/>
</dbReference>
<feature type="domain" description="DUF3850" evidence="1">
    <location>
        <begin position="3"/>
        <end position="67"/>
    </location>
</feature>
<dbReference type="Gene3D" id="2.30.130.30">
    <property type="entry name" value="Hypothetical protein"/>
    <property type="match status" value="1"/>
</dbReference>
<proteinExistence type="predicted"/>
<dbReference type="SUPFAM" id="SSF88697">
    <property type="entry name" value="PUA domain-like"/>
    <property type="match status" value="1"/>
</dbReference>
<organism evidence="2">
    <name type="scientific">marine sediment metagenome</name>
    <dbReference type="NCBI Taxonomy" id="412755"/>
    <lineage>
        <taxon>unclassified sequences</taxon>
        <taxon>metagenomes</taxon>
        <taxon>ecological metagenomes</taxon>
    </lineage>
</organism>
<gene>
    <name evidence="2" type="ORF">LCGC14_1178360</name>
</gene>
<name>A0A0F9LMY5_9ZZZZ</name>
<dbReference type="Pfam" id="PF12961">
    <property type="entry name" value="DUF3850"/>
    <property type="match status" value="1"/>
</dbReference>
<dbReference type="EMBL" id="LAZR01005886">
    <property type="protein sequence ID" value="KKM96409.1"/>
    <property type="molecule type" value="Genomic_DNA"/>
</dbReference>
<accession>A0A0F9LMY5</accession>
<comment type="caution">
    <text evidence="2">The sequence shown here is derived from an EMBL/GenBank/DDBJ whole genome shotgun (WGS) entry which is preliminary data.</text>
</comment>